<dbReference type="InterPro" id="IPR018181">
    <property type="entry name" value="Heat_shock_70_CS"/>
</dbReference>
<evidence type="ECO:0000256" key="2">
    <source>
        <dbReference type="ARBA" id="ARBA00022840"/>
    </source>
</evidence>
<dbReference type="EMBL" id="BFEA01000100">
    <property type="protein sequence ID" value="GBG68465.1"/>
    <property type="molecule type" value="Genomic_DNA"/>
</dbReference>
<protein>
    <submittedName>
        <fullName evidence="3">Uncharacterized protein</fullName>
    </submittedName>
</protein>
<dbReference type="Pfam" id="PF00012">
    <property type="entry name" value="HSP70"/>
    <property type="match status" value="1"/>
</dbReference>
<accession>A0A388KEH8</accession>
<dbReference type="Gene3D" id="3.30.420.40">
    <property type="match status" value="2"/>
</dbReference>
<organism evidence="3 4">
    <name type="scientific">Chara braunii</name>
    <name type="common">Braun's stonewort</name>
    <dbReference type="NCBI Taxonomy" id="69332"/>
    <lineage>
        <taxon>Eukaryota</taxon>
        <taxon>Viridiplantae</taxon>
        <taxon>Streptophyta</taxon>
        <taxon>Charophyceae</taxon>
        <taxon>Charales</taxon>
        <taxon>Characeae</taxon>
        <taxon>Chara</taxon>
    </lineage>
</organism>
<dbReference type="Gene3D" id="1.20.1270.10">
    <property type="match status" value="1"/>
</dbReference>
<dbReference type="GO" id="GO:0005524">
    <property type="term" value="F:ATP binding"/>
    <property type="evidence" value="ECO:0007669"/>
    <property type="project" value="UniProtKB-KW"/>
</dbReference>
<evidence type="ECO:0000256" key="1">
    <source>
        <dbReference type="ARBA" id="ARBA00022741"/>
    </source>
</evidence>
<dbReference type="PRINTS" id="PR00301">
    <property type="entry name" value="HEATSHOCK70"/>
</dbReference>
<dbReference type="InterPro" id="IPR013126">
    <property type="entry name" value="Hsp_70_fam"/>
</dbReference>
<comment type="caution">
    <text evidence="3">The sequence shown here is derived from an EMBL/GenBank/DDBJ whole genome shotgun (WGS) entry which is preliminary data.</text>
</comment>
<keyword evidence="1" id="KW-0547">Nucleotide-binding</keyword>
<dbReference type="PANTHER" id="PTHR19375">
    <property type="entry name" value="HEAT SHOCK PROTEIN 70KDA"/>
    <property type="match status" value="1"/>
</dbReference>
<evidence type="ECO:0000313" key="3">
    <source>
        <dbReference type="EMBL" id="GBG68465.1"/>
    </source>
</evidence>
<dbReference type="Proteomes" id="UP000265515">
    <property type="component" value="Unassembled WGS sequence"/>
</dbReference>
<dbReference type="FunFam" id="3.90.640.10:FF:000003">
    <property type="entry name" value="Molecular chaperone DnaK"/>
    <property type="match status" value="1"/>
</dbReference>
<dbReference type="InterPro" id="IPR029048">
    <property type="entry name" value="HSP70_C_sf"/>
</dbReference>
<dbReference type="AlphaFoldDB" id="A0A388KEH8"/>
<name>A0A388KEH8_CHABU</name>
<dbReference type="PROSITE" id="PS01036">
    <property type="entry name" value="HSP70_3"/>
    <property type="match status" value="1"/>
</dbReference>
<dbReference type="Gramene" id="GBG68465">
    <property type="protein sequence ID" value="GBG68465"/>
    <property type="gene ID" value="CBR_g3011"/>
</dbReference>
<gene>
    <name evidence="3" type="ORF">CBR_g3011</name>
</gene>
<dbReference type="SUPFAM" id="SSF53067">
    <property type="entry name" value="Actin-like ATPase domain"/>
    <property type="match status" value="2"/>
</dbReference>
<keyword evidence="4" id="KW-1185">Reference proteome</keyword>
<reference evidence="3 4" key="1">
    <citation type="journal article" date="2018" name="Cell">
        <title>The Chara Genome: Secondary Complexity and Implications for Plant Terrestrialization.</title>
        <authorList>
            <person name="Nishiyama T."/>
            <person name="Sakayama H."/>
            <person name="Vries J.D."/>
            <person name="Buschmann H."/>
            <person name="Saint-Marcoux D."/>
            <person name="Ullrich K.K."/>
            <person name="Haas F.B."/>
            <person name="Vanderstraeten L."/>
            <person name="Becker D."/>
            <person name="Lang D."/>
            <person name="Vosolsobe S."/>
            <person name="Rombauts S."/>
            <person name="Wilhelmsson P.K.I."/>
            <person name="Janitza P."/>
            <person name="Kern R."/>
            <person name="Heyl A."/>
            <person name="Rumpler F."/>
            <person name="Villalobos L.I.A.C."/>
            <person name="Clay J.M."/>
            <person name="Skokan R."/>
            <person name="Toyoda A."/>
            <person name="Suzuki Y."/>
            <person name="Kagoshima H."/>
            <person name="Schijlen E."/>
            <person name="Tajeshwar N."/>
            <person name="Catarino B."/>
            <person name="Hetherington A.J."/>
            <person name="Saltykova A."/>
            <person name="Bonnot C."/>
            <person name="Breuninger H."/>
            <person name="Symeonidi A."/>
            <person name="Radhakrishnan G.V."/>
            <person name="Van Nieuwerburgh F."/>
            <person name="Deforce D."/>
            <person name="Chang C."/>
            <person name="Karol K.G."/>
            <person name="Hedrich R."/>
            <person name="Ulvskov P."/>
            <person name="Glockner G."/>
            <person name="Delwiche C.F."/>
            <person name="Petrasek J."/>
            <person name="Van de Peer Y."/>
            <person name="Friml J."/>
            <person name="Beilby M."/>
            <person name="Dolan L."/>
            <person name="Kohara Y."/>
            <person name="Sugano S."/>
            <person name="Fujiyama A."/>
            <person name="Delaux P.-M."/>
            <person name="Quint M."/>
            <person name="TheiBen G."/>
            <person name="Hagemann M."/>
            <person name="Harholt J."/>
            <person name="Dunand C."/>
            <person name="Zachgo S."/>
            <person name="Langdale J."/>
            <person name="Maumus F."/>
            <person name="Straeten D.V.D."/>
            <person name="Gould S.B."/>
            <person name="Rensing S.A."/>
        </authorList>
    </citation>
    <scope>NUCLEOTIDE SEQUENCE [LARGE SCALE GENOMIC DNA]</scope>
    <source>
        <strain evidence="3 4">S276</strain>
    </source>
</reference>
<dbReference type="STRING" id="69332.A0A388KEH8"/>
<proteinExistence type="predicted"/>
<dbReference type="InterPro" id="IPR043129">
    <property type="entry name" value="ATPase_NBD"/>
</dbReference>
<sequence>MMGKDGLASTPAIGIDVGTSHTSVAVWQDGKVSVIPDERNVRRSPAYVGFTDTQRFVGSRALLEGENHAENSTFELKRVIGRYYDDSALQEAMQWWPFRVLSGKESDSHSLPVIAIDTEIDRRRSFTPEELLAMLLMKIKKQAEQHLRMEAMELSAVITVPACFSNSQRQATKDAARIAGLKVLRLTSEHVAATVHYAYEALLKMHGVPSAVVSSSSESDGRMNGEGSSAIGLQKKLMVFHLGGGAFDVSVIALDLCGGAEKTPAGTEMIKVLAVSGDVNLGGMDFDVRMMKIVEGKLQQQHGIDASRLAPRDRWRLRSACVQAKEKLSMLTNVPVELEFRSGVDGGRIDFMAMVTRKEFEESTIDLIRRMHGCVRNVLTDSMVRASDIAEVVMIGGSTRMPMIAALLRRLVSGKRQKTHPDEIVVQGASIHAATLHAHCRDKPDRSNAVVDAACAAWLRLRTSVIADVPPFDLEVCDSNGWVRSTIHTRRMVMPCNQRFHCSDGDFLMLKPMSSQRSCPTHADDDGRSACVRQRDIRPSVKLLSASARSPPVEQHAILSVRVDNDGVFEFSPEPSISLPLSCRVLPRVRQVQHDTWVNKKRKFELDVRVQKPWLGLSKAQMEEIDHDNRRYKQLERDLSERSAARHSLEAYVYQSEQMVGQWLSDRWGRSRAEEQLDQLTTWLKSNATTSVDSLEYRKREEDLRSLFEQLERSDDQNEANQRQGLQKSILAASCRPDKQVCRREDILPLAMAKRVCIPVGRTLSYPFSVRDAPLLSQALRFIGRGMRGAQALASNLLRGYLSKSSRKA</sequence>
<keyword evidence="2" id="KW-0067">ATP-binding</keyword>
<dbReference type="Gene3D" id="3.90.640.10">
    <property type="entry name" value="Actin, Chain A, domain 4"/>
    <property type="match status" value="1"/>
</dbReference>
<evidence type="ECO:0000313" key="4">
    <source>
        <dbReference type="Proteomes" id="UP000265515"/>
    </source>
</evidence>
<dbReference type="GO" id="GO:0140662">
    <property type="term" value="F:ATP-dependent protein folding chaperone"/>
    <property type="evidence" value="ECO:0007669"/>
    <property type="project" value="InterPro"/>
</dbReference>